<dbReference type="STRING" id="905079.L1IW10"/>
<dbReference type="GO" id="GO:0006139">
    <property type="term" value="P:nucleobase-containing compound metabolic process"/>
    <property type="evidence" value="ECO:0007669"/>
    <property type="project" value="UniProtKB-ARBA"/>
</dbReference>
<proteinExistence type="inferred from homology"/>
<protein>
    <recommendedName>
        <fullName evidence="6">Endonuclease/exonuclease/phosphatase domain-containing protein</fullName>
    </recommendedName>
</protein>
<gene>
    <name evidence="3" type="ORF">GUITHDRAFT_113450</name>
</gene>
<dbReference type="PANTHER" id="PTHR12121">
    <property type="entry name" value="CARBON CATABOLITE REPRESSOR PROTEIN 4"/>
    <property type="match status" value="1"/>
</dbReference>
<dbReference type="RefSeq" id="XP_005827401.1">
    <property type="nucleotide sequence ID" value="XM_005827344.1"/>
</dbReference>
<dbReference type="GO" id="GO:0000175">
    <property type="term" value="F:3'-5'-RNA exonuclease activity"/>
    <property type="evidence" value="ECO:0007669"/>
    <property type="project" value="TreeGrafter"/>
</dbReference>
<reference evidence="5" key="2">
    <citation type="submission" date="2012-11" db="EMBL/GenBank/DDBJ databases">
        <authorList>
            <person name="Kuo A."/>
            <person name="Curtis B.A."/>
            <person name="Tanifuji G."/>
            <person name="Burki F."/>
            <person name="Gruber A."/>
            <person name="Irimia M."/>
            <person name="Maruyama S."/>
            <person name="Arias M.C."/>
            <person name="Ball S.G."/>
            <person name="Gile G.H."/>
            <person name="Hirakawa Y."/>
            <person name="Hopkins J.F."/>
            <person name="Rensing S.A."/>
            <person name="Schmutz J."/>
            <person name="Symeonidi A."/>
            <person name="Elias M."/>
            <person name="Eveleigh R.J."/>
            <person name="Herman E.K."/>
            <person name="Klute M.J."/>
            <person name="Nakayama T."/>
            <person name="Obornik M."/>
            <person name="Reyes-Prieto A."/>
            <person name="Armbrust E.V."/>
            <person name="Aves S.J."/>
            <person name="Beiko R.G."/>
            <person name="Coutinho P."/>
            <person name="Dacks J.B."/>
            <person name="Durnford D.G."/>
            <person name="Fast N.M."/>
            <person name="Green B.R."/>
            <person name="Grisdale C."/>
            <person name="Hempe F."/>
            <person name="Henrissat B."/>
            <person name="Hoppner M.P."/>
            <person name="Ishida K.-I."/>
            <person name="Kim E."/>
            <person name="Koreny L."/>
            <person name="Kroth P.G."/>
            <person name="Liu Y."/>
            <person name="Malik S.-B."/>
            <person name="Maier U.G."/>
            <person name="McRose D."/>
            <person name="Mock T."/>
            <person name="Neilson J.A."/>
            <person name="Onodera N.T."/>
            <person name="Poole A.M."/>
            <person name="Pritham E.J."/>
            <person name="Richards T.A."/>
            <person name="Rocap G."/>
            <person name="Roy S.W."/>
            <person name="Sarai C."/>
            <person name="Schaack S."/>
            <person name="Shirato S."/>
            <person name="Slamovits C.H."/>
            <person name="Spencer D.F."/>
            <person name="Suzuki S."/>
            <person name="Worden A.Z."/>
            <person name="Zauner S."/>
            <person name="Barry K."/>
            <person name="Bell C."/>
            <person name="Bharti A.K."/>
            <person name="Crow J.A."/>
            <person name="Grimwood J."/>
            <person name="Kramer R."/>
            <person name="Lindquist E."/>
            <person name="Lucas S."/>
            <person name="Salamov A."/>
            <person name="McFadden G.I."/>
            <person name="Lane C.E."/>
            <person name="Keeling P.J."/>
            <person name="Gray M.W."/>
            <person name="Grigoriev I.V."/>
            <person name="Archibald J.M."/>
        </authorList>
    </citation>
    <scope>NUCLEOTIDE SEQUENCE</scope>
    <source>
        <strain evidence="5">CCMP2712</strain>
    </source>
</reference>
<dbReference type="Gene3D" id="3.60.10.10">
    <property type="entry name" value="Endonuclease/exonuclease/phosphatase"/>
    <property type="match status" value="1"/>
</dbReference>
<comment type="similarity">
    <text evidence="1">Belongs to the CCR4/nocturin family.</text>
</comment>
<dbReference type="InterPro" id="IPR050410">
    <property type="entry name" value="CCR4/nocturin_mRNA_transcr"/>
</dbReference>
<dbReference type="InterPro" id="IPR029052">
    <property type="entry name" value="Metallo-depent_PP-like"/>
</dbReference>
<keyword evidence="2" id="KW-0378">Hydrolase</keyword>
<evidence type="ECO:0000313" key="4">
    <source>
        <dbReference type="EnsemblProtists" id="EKX40421"/>
    </source>
</evidence>
<evidence type="ECO:0000256" key="2">
    <source>
        <dbReference type="ARBA" id="ARBA00022801"/>
    </source>
</evidence>
<dbReference type="Gene3D" id="3.60.21.10">
    <property type="match status" value="1"/>
</dbReference>
<dbReference type="InterPro" id="IPR036691">
    <property type="entry name" value="Endo/exonu/phosph_ase_sf"/>
</dbReference>
<dbReference type="EnsemblProtists" id="EKX40421">
    <property type="protein sequence ID" value="EKX40421"/>
    <property type="gene ID" value="GUITHDRAFT_113450"/>
</dbReference>
<dbReference type="PANTHER" id="PTHR12121:SF45">
    <property type="entry name" value="NOCTURNIN"/>
    <property type="match status" value="1"/>
</dbReference>
<dbReference type="EMBL" id="JH993031">
    <property type="protein sequence ID" value="EKX40421.1"/>
    <property type="molecule type" value="Genomic_DNA"/>
</dbReference>
<reference evidence="4" key="3">
    <citation type="submission" date="2015-06" db="UniProtKB">
        <authorList>
            <consortium name="EnsemblProtists"/>
        </authorList>
    </citation>
    <scope>IDENTIFICATION</scope>
</reference>
<organism evidence="3">
    <name type="scientific">Guillardia theta (strain CCMP2712)</name>
    <name type="common">Cryptophyte</name>
    <dbReference type="NCBI Taxonomy" id="905079"/>
    <lineage>
        <taxon>Eukaryota</taxon>
        <taxon>Cryptophyceae</taxon>
        <taxon>Pyrenomonadales</taxon>
        <taxon>Geminigeraceae</taxon>
        <taxon>Guillardia</taxon>
    </lineage>
</organism>
<dbReference type="Gene3D" id="4.10.60.20">
    <property type="match status" value="1"/>
</dbReference>
<dbReference type="GeneID" id="19046986"/>
<reference evidence="3 5" key="1">
    <citation type="journal article" date="2012" name="Nature">
        <title>Algal genomes reveal evolutionary mosaicism and the fate of nucleomorphs.</title>
        <authorList>
            <consortium name="DOE Joint Genome Institute"/>
            <person name="Curtis B.A."/>
            <person name="Tanifuji G."/>
            <person name="Burki F."/>
            <person name="Gruber A."/>
            <person name="Irimia M."/>
            <person name="Maruyama S."/>
            <person name="Arias M.C."/>
            <person name="Ball S.G."/>
            <person name="Gile G.H."/>
            <person name="Hirakawa Y."/>
            <person name="Hopkins J.F."/>
            <person name="Kuo A."/>
            <person name="Rensing S.A."/>
            <person name="Schmutz J."/>
            <person name="Symeonidi A."/>
            <person name="Elias M."/>
            <person name="Eveleigh R.J."/>
            <person name="Herman E.K."/>
            <person name="Klute M.J."/>
            <person name="Nakayama T."/>
            <person name="Obornik M."/>
            <person name="Reyes-Prieto A."/>
            <person name="Armbrust E.V."/>
            <person name="Aves S.J."/>
            <person name="Beiko R.G."/>
            <person name="Coutinho P."/>
            <person name="Dacks J.B."/>
            <person name="Durnford D.G."/>
            <person name="Fast N.M."/>
            <person name="Green B.R."/>
            <person name="Grisdale C.J."/>
            <person name="Hempel F."/>
            <person name="Henrissat B."/>
            <person name="Hoppner M.P."/>
            <person name="Ishida K."/>
            <person name="Kim E."/>
            <person name="Koreny L."/>
            <person name="Kroth P.G."/>
            <person name="Liu Y."/>
            <person name="Malik S.B."/>
            <person name="Maier U.G."/>
            <person name="McRose D."/>
            <person name="Mock T."/>
            <person name="Neilson J.A."/>
            <person name="Onodera N.T."/>
            <person name="Poole A.M."/>
            <person name="Pritham E.J."/>
            <person name="Richards T.A."/>
            <person name="Rocap G."/>
            <person name="Roy S.W."/>
            <person name="Sarai C."/>
            <person name="Schaack S."/>
            <person name="Shirato S."/>
            <person name="Slamovits C.H."/>
            <person name="Spencer D.F."/>
            <person name="Suzuki S."/>
            <person name="Worden A.Z."/>
            <person name="Zauner S."/>
            <person name="Barry K."/>
            <person name="Bell C."/>
            <person name="Bharti A.K."/>
            <person name="Crow J.A."/>
            <person name="Grimwood J."/>
            <person name="Kramer R."/>
            <person name="Lindquist E."/>
            <person name="Lucas S."/>
            <person name="Salamov A."/>
            <person name="McFadden G.I."/>
            <person name="Lane C.E."/>
            <person name="Keeling P.J."/>
            <person name="Gray M.W."/>
            <person name="Grigoriev I.V."/>
            <person name="Archibald J.M."/>
        </authorList>
    </citation>
    <scope>NUCLEOTIDE SEQUENCE</scope>
    <source>
        <strain evidence="3 5">CCMP2712</strain>
    </source>
</reference>
<dbReference type="PaxDb" id="55529-EKX40421"/>
<dbReference type="Proteomes" id="UP000011087">
    <property type="component" value="Unassembled WGS sequence"/>
</dbReference>
<evidence type="ECO:0000256" key="1">
    <source>
        <dbReference type="ARBA" id="ARBA00010774"/>
    </source>
</evidence>
<dbReference type="SUPFAM" id="SSF56300">
    <property type="entry name" value="Metallo-dependent phosphatases"/>
    <property type="match status" value="1"/>
</dbReference>
<sequence length="816" mass="92407">MKQERTLIFVSDLRGNYDILLDYVQFSKFIKWGDEFEDKLGAVAAVSDSALLKVPEKRLEFRNECVVVFCGGVFNKGDEDVRVARAVVDFKQRYPDRVILLLSPADFQEVTGHNKEHSTMHNGDMNSSWALLRKYAENGQLIYRHGSVLVVQNSIFQQFFLQDSLSKVWENFLANVFQEQKSEMLSRNEATDLSSWIDYLNNVVYHEILLDLQSNEKSACLDGVKQGIDMGQVGEWICQKGGKIDQQILASFRAEGVDTLVGNPNACGPRFRNGDLAGDGPTIMTRGLCRVVFGCVGSQISRYTIGEIVFKPDGMLSVYGFFASKQGFAYMLGPPRHSSASWGCSDHDEFVGKVFKENNRKSEGKDDLKGWFVKAKLVSNDEVLETRSSLSLCHSGTRSSTLTPSSSHRSLMDLKLLKCASMRNLAAGVDLNLINHPEKSQRSGMEHCLLPRTPSLYWIQRSLAHEEDEEEDFGFWEFEYYTGLDLMQAVGGGPQRTQSGSWGWGTWSNRTFEHVQLNPESVEKRIRDAESAMSQTDEASLLPRAWQQARKFIESMPEEQDKEFLAMQFNMLAEGLSSGPSDQTPYPGKENGSWGGFSAVQNPDVVLNWEYRRWRLLEVILTSLPDLLGAQEIDRFPDFFYPILAQYGYTGLYCAKEKSPCIQFGHYSDGVAAFWKGDRFTCNWFERSQLQAGGPVLFVLLNERRDPEKDFLMVVTHLKSKSDETNLNDPLPPSAFDRTDTEYTTWKVRGTSQHRQNIDYIFMSDGFEPVARLLPPPDELMKAPFLPSPRYPSDHISIAAKMIYSSPKQSPHVNLS</sequence>
<evidence type="ECO:0008006" key="6">
    <source>
        <dbReference type="Google" id="ProtNLM"/>
    </source>
</evidence>
<dbReference type="SUPFAM" id="SSF56219">
    <property type="entry name" value="DNase I-like"/>
    <property type="match status" value="1"/>
</dbReference>
<name>L1IW10_GUITC</name>
<accession>L1IW10</accession>
<dbReference type="AlphaFoldDB" id="L1IW10"/>
<keyword evidence="5" id="KW-1185">Reference proteome</keyword>
<evidence type="ECO:0000313" key="3">
    <source>
        <dbReference type="EMBL" id="EKX40421.1"/>
    </source>
</evidence>
<dbReference type="eggNOG" id="KOG0620">
    <property type="taxonomic scope" value="Eukaryota"/>
</dbReference>
<dbReference type="KEGG" id="gtt:GUITHDRAFT_113450"/>
<evidence type="ECO:0000313" key="5">
    <source>
        <dbReference type="Proteomes" id="UP000011087"/>
    </source>
</evidence>
<dbReference type="HOGENOM" id="CLU_346299_0_0_1"/>
<dbReference type="OrthoDB" id="276515at2759"/>